<dbReference type="AlphaFoldDB" id="A0A848KY43"/>
<reference evidence="2 3" key="1">
    <citation type="submission" date="2020-04" db="EMBL/GenBank/DDBJ databases">
        <title>Gordonia sp. nov. TBRC 11910.</title>
        <authorList>
            <person name="Suriyachadkun C."/>
        </authorList>
    </citation>
    <scope>NUCLEOTIDE SEQUENCE [LARGE SCALE GENOMIC DNA]</scope>
    <source>
        <strain evidence="2 3">TBRC 11910</strain>
    </source>
</reference>
<dbReference type="RefSeq" id="WP_170196164.1">
    <property type="nucleotide sequence ID" value="NZ_JABBNB010000025.1"/>
</dbReference>
<dbReference type="InterPro" id="IPR018228">
    <property type="entry name" value="DNase_TatD-rel_CS"/>
</dbReference>
<dbReference type="SUPFAM" id="SSF51556">
    <property type="entry name" value="Metallo-dependent hydrolases"/>
    <property type="match status" value="1"/>
</dbReference>
<protein>
    <submittedName>
        <fullName evidence="2">Amidohydrolase family protein</fullName>
    </submittedName>
</protein>
<keyword evidence="2" id="KW-0378">Hydrolase</keyword>
<dbReference type="Gene3D" id="2.30.40.10">
    <property type="entry name" value="Urease, subunit C, domain 1"/>
    <property type="match status" value="1"/>
</dbReference>
<gene>
    <name evidence="2" type="ORF">HH308_20830</name>
</gene>
<dbReference type="Pfam" id="PF01979">
    <property type="entry name" value="Amidohydro_1"/>
    <property type="match status" value="1"/>
</dbReference>
<dbReference type="Gene3D" id="1.20.58.520">
    <property type="entry name" value="Amidohydrolase"/>
    <property type="match status" value="1"/>
</dbReference>
<dbReference type="PANTHER" id="PTHR43135">
    <property type="entry name" value="ALPHA-D-RIBOSE 1-METHYLPHOSPHONATE 5-TRIPHOSPHATE DIPHOSPHATASE"/>
    <property type="match status" value="1"/>
</dbReference>
<evidence type="ECO:0000259" key="1">
    <source>
        <dbReference type="Pfam" id="PF01979"/>
    </source>
</evidence>
<dbReference type="InterPro" id="IPR011059">
    <property type="entry name" value="Metal-dep_hydrolase_composite"/>
</dbReference>
<dbReference type="Gene3D" id="3.40.50.10910">
    <property type="entry name" value="Amidohydrolase"/>
    <property type="match status" value="1"/>
</dbReference>
<dbReference type="Proteomes" id="UP000550729">
    <property type="component" value="Unassembled WGS sequence"/>
</dbReference>
<accession>A0A848KY43</accession>
<dbReference type="Gene3D" id="3.30.110.90">
    <property type="entry name" value="Amidohydrolase"/>
    <property type="match status" value="1"/>
</dbReference>
<dbReference type="GO" id="GO:0016810">
    <property type="term" value="F:hydrolase activity, acting on carbon-nitrogen (but not peptide) bonds"/>
    <property type="evidence" value="ECO:0007669"/>
    <property type="project" value="InterPro"/>
</dbReference>
<dbReference type="PANTHER" id="PTHR43135:SF3">
    <property type="entry name" value="ALPHA-D-RIBOSE 1-METHYLPHOSPHONATE 5-TRIPHOSPHATE DIPHOSPHATASE"/>
    <property type="match status" value="1"/>
</dbReference>
<sequence length="369" mass="37946">MSSTAPTPGSRNRGRVAIINARVFDGTTLLDPATVVIDGTVIGEDAAGAEMIDAAGAVLLPGFIDAHVHIDAPEQLHTLAAWGVTTGLDMACWPADRVAALRRVRGGADFRSAGLPAIGDGGPHSCMPGMDADAIVRTPEDARRHVAQRVSEGVDYIKGVAEAPGDGGPSSEVLHALVAAAREHGRKTVIHAGSRGAYTMAVESGAEFITHVPLDGVIDPRDIAAMKANRQSVIPTMTMMEGILAKVAPHAPIDHLIASVGALHGGGVEIIAGTDANTAPGPPARVEHGESLHHEFELMAAAGLTPAEILRCATVRPAAAFGLSDRGVIAPGKRADLLLVEGDPTADITATRNVRAVWCAGVEHAPAGR</sequence>
<dbReference type="EMBL" id="JABBNB010000025">
    <property type="protein sequence ID" value="NMO03664.1"/>
    <property type="molecule type" value="Genomic_DNA"/>
</dbReference>
<feature type="domain" description="Amidohydrolase-related" evidence="1">
    <location>
        <begin position="58"/>
        <end position="361"/>
    </location>
</feature>
<dbReference type="SUPFAM" id="SSF51338">
    <property type="entry name" value="Composite domain of metallo-dependent hydrolases"/>
    <property type="match status" value="1"/>
</dbReference>
<dbReference type="PROSITE" id="PS01137">
    <property type="entry name" value="TATD_1"/>
    <property type="match status" value="1"/>
</dbReference>
<comment type="caution">
    <text evidence="2">The sequence shown here is derived from an EMBL/GenBank/DDBJ whole genome shotgun (WGS) entry which is preliminary data.</text>
</comment>
<organism evidence="2 3">
    <name type="scientific">Gordonia asplenii</name>
    <dbReference type="NCBI Taxonomy" id="2725283"/>
    <lineage>
        <taxon>Bacteria</taxon>
        <taxon>Bacillati</taxon>
        <taxon>Actinomycetota</taxon>
        <taxon>Actinomycetes</taxon>
        <taxon>Mycobacteriales</taxon>
        <taxon>Gordoniaceae</taxon>
        <taxon>Gordonia</taxon>
    </lineage>
</organism>
<dbReference type="InterPro" id="IPR006680">
    <property type="entry name" value="Amidohydro-rel"/>
</dbReference>
<dbReference type="InterPro" id="IPR032466">
    <property type="entry name" value="Metal_Hydrolase"/>
</dbReference>
<keyword evidence="3" id="KW-1185">Reference proteome</keyword>
<dbReference type="InterPro" id="IPR051781">
    <property type="entry name" value="Metallo-dep_Hydrolase"/>
</dbReference>
<evidence type="ECO:0000313" key="3">
    <source>
        <dbReference type="Proteomes" id="UP000550729"/>
    </source>
</evidence>
<evidence type="ECO:0000313" key="2">
    <source>
        <dbReference type="EMBL" id="NMO03664.1"/>
    </source>
</evidence>
<proteinExistence type="predicted"/>
<name>A0A848KY43_9ACTN</name>